<evidence type="ECO:0000259" key="2">
    <source>
        <dbReference type="Pfam" id="PF17919"/>
    </source>
</evidence>
<evidence type="ECO:0000313" key="4">
    <source>
        <dbReference type="Proteomes" id="UP001605036"/>
    </source>
</evidence>
<dbReference type="SUPFAM" id="SSF56672">
    <property type="entry name" value="DNA/RNA polymerases"/>
    <property type="match status" value="1"/>
</dbReference>
<keyword evidence="4" id="KW-1185">Reference proteome</keyword>
<protein>
    <recommendedName>
        <fullName evidence="2">Reverse transcriptase/retrotransposon-derived protein RNase H-like domain-containing protein</fullName>
    </recommendedName>
</protein>
<dbReference type="Gene3D" id="3.30.70.270">
    <property type="match status" value="1"/>
</dbReference>
<dbReference type="InterPro" id="IPR050951">
    <property type="entry name" value="Retrovirus_Pol_polyprotein"/>
</dbReference>
<comment type="caution">
    <text evidence="3">The sequence shown here is derived from an EMBL/GenBank/DDBJ whole genome shotgun (WGS) entry which is preliminary data.</text>
</comment>
<gene>
    <name evidence="3" type="ORF">R1flu_008458</name>
</gene>
<reference evidence="3 4" key="1">
    <citation type="submission" date="2024-09" db="EMBL/GenBank/DDBJ databases">
        <title>Chromosome-scale assembly of Riccia fluitans.</title>
        <authorList>
            <person name="Paukszto L."/>
            <person name="Sawicki J."/>
            <person name="Karawczyk K."/>
            <person name="Piernik-Szablinska J."/>
            <person name="Szczecinska M."/>
            <person name="Mazdziarz M."/>
        </authorList>
    </citation>
    <scope>NUCLEOTIDE SEQUENCE [LARGE SCALE GENOMIC DNA]</scope>
    <source>
        <strain evidence="3">Rf_01</strain>
        <tissue evidence="3">Aerial parts of the thallus</tissue>
    </source>
</reference>
<dbReference type="GO" id="GO:0003824">
    <property type="term" value="F:catalytic activity"/>
    <property type="evidence" value="ECO:0007669"/>
    <property type="project" value="UniProtKB-KW"/>
</dbReference>
<dbReference type="PANTHER" id="PTHR37984">
    <property type="entry name" value="PROTEIN CBG26694"/>
    <property type="match status" value="1"/>
</dbReference>
<dbReference type="PANTHER" id="PTHR37984:SF5">
    <property type="entry name" value="PROTEIN NYNRIN-LIKE"/>
    <property type="match status" value="1"/>
</dbReference>
<name>A0ABD1YBZ1_9MARC</name>
<dbReference type="InterPro" id="IPR041577">
    <property type="entry name" value="RT_RNaseH_2"/>
</dbReference>
<dbReference type="EMBL" id="JBHFFA010000005">
    <property type="protein sequence ID" value="KAL2624213.1"/>
    <property type="molecule type" value="Genomic_DNA"/>
</dbReference>
<accession>A0ABD1YBZ1</accession>
<dbReference type="InterPro" id="IPR043128">
    <property type="entry name" value="Rev_trsase/Diguanyl_cyclase"/>
</dbReference>
<sequence>MSKGILLGHRISQHGIEIDVDKVQVIVALEPPKHVSELRGFLEHVGYYRRFIKDYAVLVDALTLLLKKTIDYIWEVAQQQAFKVLEKKLVEAPVLRALDWEKPFQVYVDTFAFAIEVMLSQKDEEKKDHPIYYASRQLTNSEKDYSTTEREALGMIFSVRKFCHYLLGCEFVFHVDHYALKHLVQKADL</sequence>
<feature type="domain" description="Reverse transcriptase/retrotransposon-derived protein RNase H-like" evidence="2">
    <location>
        <begin position="74"/>
        <end position="172"/>
    </location>
</feature>
<dbReference type="Pfam" id="PF17919">
    <property type="entry name" value="RT_RNaseH_2"/>
    <property type="match status" value="1"/>
</dbReference>
<keyword evidence="1" id="KW-0511">Multifunctional enzyme</keyword>
<evidence type="ECO:0000313" key="3">
    <source>
        <dbReference type="EMBL" id="KAL2624213.1"/>
    </source>
</evidence>
<dbReference type="AlphaFoldDB" id="A0ABD1YBZ1"/>
<proteinExistence type="predicted"/>
<organism evidence="3 4">
    <name type="scientific">Riccia fluitans</name>
    <dbReference type="NCBI Taxonomy" id="41844"/>
    <lineage>
        <taxon>Eukaryota</taxon>
        <taxon>Viridiplantae</taxon>
        <taxon>Streptophyta</taxon>
        <taxon>Embryophyta</taxon>
        <taxon>Marchantiophyta</taxon>
        <taxon>Marchantiopsida</taxon>
        <taxon>Marchantiidae</taxon>
        <taxon>Marchantiales</taxon>
        <taxon>Ricciaceae</taxon>
        <taxon>Riccia</taxon>
    </lineage>
</organism>
<dbReference type="Proteomes" id="UP001605036">
    <property type="component" value="Unassembled WGS sequence"/>
</dbReference>
<dbReference type="FunFam" id="3.30.70.270:FF:000020">
    <property type="entry name" value="Transposon Tf2-6 polyprotein-like Protein"/>
    <property type="match status" value="1"/>
</dbReference>
<evidence type="ECO:0000256" key="1">
    <source>
        <dbReference type="ARBA" id="ARBA00023268"/>
    </source>
</evidence>
<dbReference type="InterPro" id="IPR043502">
    <property type="entry name" value="DNA/RNA_pol_sf"/>
</dbReference>